<reference evidence="9" key="1">
    <citation type="submission" date="2013-05" db="EMBL/GenBank/DDBJ databases">
        <authorList>
            <person name="Yim A.K.Y."/>
            <person name="Chan T.F."/>
            <person name="Ji K.M."/>
            <person name="Liu X.Y."/>
            <person name="Zhou J.W."/>
            <person name="Li R.Q."/>
            <person name="Yang K.Y."/>
            <person name="Li J."/>
            <person name="Li M."/>
            <person name="Law P.T.W."/>
            <person name="Wu Y.L."/>
            <person name="Cai Z.L."/>
            <person name="Qin H."/>
            <person name="Bao Y."/>
            <person name="Leung R.K.K."/>
            <person name="Ng P.K.S."/>
            <person name="Zou J."/>
            <person name="Zhong X.J."/>
            <person name="Ran P.X."/>
            <person name="Zhong N.S."/>
            <person name="Liu Z.G."/>
            <person name="Tsui S.K.W."/>
        </authorList>
    </citation>
    <scope>NUCLEOTIDE SEQUENCE</scope>
    <source>
        <strain evidence="9">Derf</strain>
        <tissue evidence="9">Whole organism</tissue>
    </source>
</reference>
<evidence type="ECO:0000313" key="9">
    <source>
        <dbReference type="EMBL" id="KAH9506906.1"/>
    </source>
</evidence>
<name>A0A922L391_DERFA</name>
<feature type="compositionally biased region" description="Basic and acidic residues" evidence="7">
    <location>
        <begin position="243"/>
        <end position="274"/>
    </location>
</feature>
<comment type="similarity">
    <text evidence="2 6">Belongs to the CSM3 family.</text>
</comment>
<feature type="domain" description="Chromosome segregation in meiosis protein 3" evidence="8">
    <location>
        <begin position="44"/>
        <end position="124"/>
    </location>
</feature>
<keyword evidence="3 6" id="KW-0227">DNA damage</keyword>
<dbReference type="GO" id="GO:0006974">
    <property type="term" value="P:DNA damage response"/>
    <property type="evidence" value="ECO:0007669"/>
    <property type="project" value="UniProtKB-KW"/>
</dbReference>
<keyword evidence="5 6" id="KW-0131">Cell cycle</keyword>
<dbReference type="GO" id="GO:0043111">
    <property type="term" value="P:replication fork arrest"/>
    <property type="evidence" value="ECO:0007669"/>
    <property type="project" value="TreeGrafter"/>
</dbReference>
<feature type="compositionally biased region" description="Polar residues" evidence="7">
    <location>
        <begin position="12"/>
        <end position="31"/>
    </location>
</feature>
<dbReference type="InterPro" id="IPR012923">
    <property type="entry name" value="Csm3"/>
</dbReference>
<evidence type="ECO:0000256" key="5">
    <source>
        <dbReference type="ARBA" id="ARBA00023306"/>
    </source>
</evidence>
<dbReference type="Proteomes" id="UP000790347">
    <property type="component" value="Unassembled WGS sequence"/>
</dbReference>
<evidence type="ECO:0000256" key="7">
    <source>
        <dbReference type="SAM" id="MobiDB-lite"/>
    </source>
</evidence>
<dbReference type="PANTHER" id="PTHR13220">
    <property type="entry name" value="TIMELESS INTERACTING-RELATED"/>
    <property type="match status" value="1"/>
</dbReference>
<proteinExistence type="inferred from homology"/>
<protein>
    <recommendedName>
        <fullName evidence="6">TIMELESS-interacting protein</fullName>
    </recommendedName>
</protein>
<dbReference type="GO" id="GO:0031298">
    <property type="term" value="C:replication fork protection complex"/>
    <property type="evidence" value="ECO:0007669"/>
    <property type="project" value="TreeGrafter"/>
</dbReference>
<dbReference type="EMBL" id="ASGP02000005">
    <property type="protein sequence ID" value="KAH9506906.1"/>
    <property type="molecule type" value="Genomic_DNA"/>
</dbReference>
<feature type="region of interest" description="Disordered" evidence="7">
    <location>
        <begin position="1"/>
        <end position="34"/>
    </location>
</feature>
<sequence>MDYDDLIDEPSNVDNNESTTNDSQPKSTVVNPKTPIIRRPRNILRVDHLVSRRGIAALPQIISQTKFKGKGHELEDLKLLLFKTKHWAHRLFPGLTFEDFVAKTEQFGNKRPVKNFLNRIRTNEQLYFADDHNTINSDNDGDDDGGDQQLRPKEEKINDDGDQAAKNFDLLFRDHIEEMKINMSNNKDDDDDDDGTNGRLTTTITMLTTKENQNHHVDNNNDFMEDDDEIDYDDLDIVASSSKTDHNNEKQHDGQTSKIDNDAVDDHQDNHHLE</sequence>
<evidence type="ECO:0000256" key="1">
    <source>
        <dbReference type="ARBA" id="ARBA00004123"/>
    </source>
</evidence>
<evidence type="ECO:0000259" key="8">
    <source>
        <dbReference type="Pfam" id="PF07962"/>
    </source>
</evidence>
<evidence type="ECO:0000256" key="2">
    <source>
        <dbReference type="ARBA" id="ARBA00006075"/>
    </source>
</evidence>
<comment type="caution">
    <text evidence="9">The sequence shown here is derived from an EMBL/GenBank/DDBJ whole genome shotgun (WGS) entry which is preliminary data.</text>
</comment>
<evidence type="ECO:0000313" key="10">
    <source>
        <dbReference type="Proteomes" id="UP000790347"/>
    </source>
</evidence>
<dbReference type="AlphaFoldDB" id="A0A922L391"/>
<comment type="subcellular location">
    <subcellularLocation>
        <location evidence="1 6">Nucleus</location>
    </subcellularLocation>
</comment>
<dbReference type="PANTHER" id="PTHR13220:SF11">
    <property type="entry name" value="TIMELESS-INTERACTING PROTEIN"/>
    <property type="match status" value="1"/>
</dbReference>
<evidence type="ECO:0000256" key="3">
    <source>
        <dbReference type="ARBA" id="ARBA00022763"/>
    </source>
</evidence>
<keyword evidence="4 6" id="KW-0539">Nucleus</keyword>
<comment type="function">
    <text evidence="6">Plays an important role in the control of DNA replication and the maintenance of replication fork stability.</text>
</comment>
<feature type="compositionally biased region" description="Basic and acidic residues" evidence="7">
    <location>
        <begin position="150"/>
        <end position="159"/>
    </location>
</feature>
<reference evidence="9" key="2">
    <citation type="journal article" date="2022" name="Res Sq">
        <title>Comparative Genomics Reveals Insights into the Divergent Evolution of Astigmatic Mites and Household Pest Adaptations.</title>
        <authorList>
            <person name="Xiong Q."/>
            <person name="Wan A.T.-Y."/>
            <person name="Liu X.-Y."/>
            <person name="Fung C.S.-H."/>
            <person name="Xiao X."/>
            <person name="Malainual N."/>
            <person name="Hou J."/>
            <person name="Wang L."/>
            <person name="Wang M."/>
            <person name="Yang K."/>
            <person name="Cui Y."/>
            <person name="Leung E."/>
            <person name="Nong W."/>
            <person name="Shin S.-K."/>
            <person name="Au S."/>
            <person name="Jeong K.Y."/>
            <person name="Chew F.T."/>
            <person name="Hui J."/>
            <person name="Leung T.F."/>
            <person name="Tungtrongchitr A."/>
            <person name="Zhong N."/>
            <person name="Liu Z."/>
            <person name="Tsui S."/>
        </authorList>
    </citation>
    <scope>NUCLEOTIDE SEQUENCE</scope>
    <source>
        <strain evidence="9">Derf</strain>
        <tissue evidence="9">Whole organism</tissue>
    </source>
</reference>
<dbReference type="GO" id="GO:0000076">
    <property type="term" value="P:DNA replication checkpoint signaling"/>
    <property type="evidence" value="ECO:0007669"/>
    <property type="project" value="UniProtKB-UniRule"/>
</dbReference>
<dbReference type="GO" id="GO:0003677">
    <property type="term" value="F:DNA binding"/>
    <property type="evidence" value="ECO:0007669"/>
    <property type="project" value="TreeGrafter"/>
</dbReference>
<organism evidence="9 10">
    <name type="scientific">Dermatophagoides farinae</name>
    <name type="common">American house dust mite</name>
    <dbReference type="NCBI Taxonomy" id="6954"/>
    <lineage>
        <taxon>Eukaryota</taxon>
        <taxon>Metazoa</taxon>
        <taxon>Ecdysozoa</taxon>
        <taxon>Arthropoda</taxon>
        <taxon>Chelicerata</taxon>
        <taxon>Arachnida</taxon>
        <taxon>Acari</taxon>
        <taxon>Acariformes</taxon>
        <taxon>Sarcoptiformes</taxon>
        <taxon>Astigmata</taxon>
        <taxon>Psoroptidia</taxon>
        <taxon>Analgoidea</taxon>
        <taxon>Pyroglyphidae</taxon>
        <taxon>Dermatophagoidinae</taxon>
        <taxon>Dermatophagoides</taxon>
    </lineage>
</organism>
<evidence type="ECO:0000256" key="6">
    <source>
        <dbReference type="RuleBase" id="RU366049"/>
    </source>
</evidence>
<keyword evidence="10" id="KW-1185">Reference proteome</keyword>
<dbReference type="GO" id="GO:0031297">
    <property type="term" value="P:replication fork processing"/>
    <property type="evidence" value="ECO:0007669"/>
    <property type="project" value="UniProtKB-UniRule"/>
</dbReference>
<dbReference type="Pfam" id="PF07962">
    <property type="entry name" value="Swi3"/>
    <property type="match status" value="1"/>
</dbReference>
<accession>A0A922L391</accession>
<feature type="region of interest" description="Disordered" evidence="7">
    <location>
        <begin position="233"/>
        <end position="274"/>
    </location>
</feature>
<dbReference type="InterPro" id="IPR040038">
    <property type="entry name" value="TIPIN/Csm3/Swi3"/>
</dbReference>
<gene>
    <name evidence="9" type="ORF">DERF_011614</name>
</gene>
<feature type="region of interest" description="Disordered" evidence="7">
    <location>
        <begin position="131"/>
        <end position="164"/>
    </location>
</feature>
<evidence type="ECO:0000256" key="4">
    <source>
        <dbReference type="ARBA" id="ARBA00023242"/>
    </source>
</evidence>